<keyword evidence="3" id="KW-1185">Reference proteome</keyword>
<evidence type="ECO:0000313" key="2">
    <source>
        <dbReference type="EMBL" id="MCI54140.1"/>
    </source>
</evidence>
<proteinExistence type="predicted"/>
<organism evidence="2 3">
    <name type="scientific">Trifolium medium</name>
    <dbReference type="NCBI Taxonomy" id="97028"/>
    <lineage>
        <taxon>Eukaryota</taxon>
        <taxon>Viridiplantae</taxon>
        <taxon>Streptophyta</taxon>
        <taxon>Embryophyta</taxon>
        <taxon>Tracheophyta</taxon>
        <taxon>Spermatophyta</taxon>
        <taxon>Magnoliopsida</taxon>
        <taxon>eudicotyledons</taxon>
        <taxon>Gunneridae</taxon>
        <taxon>Pentapetalae</taxon>
        <taxon>rosids</taxon>
        <taxon>fabids</taxon>
        <taxon>Fabales</taxon>
        <taxon>Fabaceae</taxon>
        <taxon>Papilionoideae</taxon>
        <taxon>50 kb inversion clade</taxon>
        <taxon>NPAAA clade</taxon>
        <taxon>Hologalegina</taxon>
        <taxon>IRL clade</taxon>
        <taxon>Trifolieae</taxon>
        <taxon>Trifolium</taxon>
    </lineage>
</organism>
<feature type="non-terminal residue" evidence="2">
    <location>
        <position position="1"/>
    </location>
</feature>
<protein>
    <submittedName>
        <fullName evidence="2">Uncharacterized protein</fullName>
    </submittedName>
</protein>
<comment type="caution">
    <text evidence="2">The sequence shown here is derived from an EMBL/GenBank/DDBJ whole genome shotgun (WGS) entry which is preliminary data.</text>
</comment>
<dbReference type="AlphaFoldDB" id="A0A392T1V7"/>
<dbReference type="EMBL" id="LXQA010474816">
    <property type="protein sequence ID" value="MCI54140.1"/>
    <property type="molecule type" value="Genomic_DNA"/>
</dbReference>
<dbReference type="Proteomes" id="UP000265520">
    <property type="component" value="Unassembled WGS sequence"/>
</dbReference>
<feature type="region of interest" description="Disordered" evidence="1">
    <location>
        <begin position="1"/>
        <end position="40"/>
    </location>
</feature>
<name>A0A392T1V7_9FABA</name>
<evidence type="ECO:0000313" key="3">
    <source>
        <dbReference type="Proteomes" id="UP000265520"/>
    </source>
</evidence>
<accession>A0A392T1V7</accession>
<feature type="compositionally biased region" description="Basic and acidic residues" evidence="1">
    <location>
        <begin position="14"/>
        <end position="25"/>
    </location>
</feature>
<reference evidence="2 3" key="1">
    <citation type="journal article" date="2018" name="Front. Plant Sci.">
        <title>Red Clover (Trifolium pratense) and Zigzag Clover (T. medium) - A Picture of Genomic Similarities and Differences.</title>
        <authorList>
            <person name="Dluhosova J."/>
            <person name="Istvanek J."/>
            <person name="Nedelnik J."/>
            <person name="Repkova J."/>
        </authorList>
    </citation>
    <scope>NUCLEOTIDE SEQUENCE [LARGE SCALE GENOMIC DNA]</scope>
    <source>
        <strain evidence="3">cv. 10/8</strain>
        <tissue evidence="2">Leaf</tissue>
    </source>
</reference>
<evidence type="ECO:0000256" key="1">
    <source>
        <dbReference type="SAM" id="MobiDB-lite"/>
    </source>
</evidence>
<sequence length="55" mass="6029">EAKLKENAAAQGERISKLTKEKEEAVSTAEALGKEKTQLESDIHDLQLSAALQYD</sequence>